<dbReference type="RefSeq" id="WP_238280685.1">
    <property type="nucleotide sequence ID" value="NZ_BPQL01000095.1"/>
</dbReference>
<comment type="caution">
    <text evidence="1">The sequence shown here is derived from an EMBL/GenBank/DDBJ whole genome shotgun (WGS) entry which is preliminary data.</text>
</comment>
<gene>
    <name evidence="1" type="ORF">ABID43_003044</name>
</gene>
<reference evidence="1 2" key="1">
    <citation type="submission" date="2024-06" db="EMBL/GenBank/DDBJ databases">
        <title>Genomic Encyclopedia of Type Strains, Phase IV (KMG-IV): sequencing the most valuable type-strain genomes for metagenomic binning, comparative biology and taxonomic classification.</title>
        <authorList>
            <person name="Goeker M."/>
        </authorList>
    </citation>
    <scope>NUCLEOTIDE SEQUENCE [LARGE SCALE GENOMIC DNA]</scope>
    <source>
        <strain evidence="1 2">DSM 21331</strain>
    </source>
</reference>
<name>A0ABV2L765_9HYPH</name>
<dbReference type="EMBL" id="JBEPMM010000008">
    <property type="protein sequence ID" value="MET3693494.1"/>
    <property type="molecule type" value="Genomic_DNA"/>
</dbReference>
<dbReference type="Proteomes" id="UP001549145">
    <property type="component" value="Unassembled WGS sequence"/>
</dbReference>
<evidence type="ECO:0000313" key="1">
    <source>
        <dbReference type="EMBL" id="MET3693494.1"/>
    </source>
</evidence>
<proteinExistence type="predicted"/>
<keyword evidence="2" id="KW-1185">Reference proteome</keyword>
<dbReference type="Pfam" id="PF09550">
    <property type="entry name" value="Phage_TAC_6"/>
    <property type="match status" value="1"/>
</dbReference>
<evidence type="ECO:0000313" key="2">
    <source>
        <dbReference type="Proteomes" id="UP001549145"/>
    </source>
</evidence>
<accession>A0ABV2L765</accession>
<protein>
    <submittedName>
        <fullName evidence="1">Phage protein (TIGR02216 family)</fullName>
    </submittedName>
</protein>
<dbReference type="InterPro" id="IPR019056">
    <property type="entry name" value="Phage_TAC_6"/>
</dbReference>
<sequence>MSSTGGTAPEPPSAFPWDEALALGLGRLRWRPRDFWRATPRELMAAAALTGPRAALDGAALRDLIGRYPDPT</sequence>
<organism evidence="1 2">
    <name type="scientific">Methylobacterium goesingense</name>
    <dbReference type="NCBI Taxonomy" id="243690"/>
    <lineage>
        <taxon>Bacteria</taxon>
        <taxon>Pseudomonadati</taxon>
        <taxon>Pseudomonadota</taxon>
        <taxon>Alphaproteobacteria</taxon>
        <taxon>Hyphomicrobiales</taxon>
        <taxon>Methylobacteriaceae</taxon>
        <taxon>Methylobacterium</taxon>
    </lineage>
</organism>